<protein>
    <submittedName>
        <fullName evidence="2">Uncharacterized protein</fullName>
    </submittedName>
</protein>
<feature type="transmembrane region" description="Helical" evidence="1">
    <location>
        <begin position="96"/>
        <end position="113"/>
    </location>
</feature>
<dbReference type="RefSeq" id="WP_116687541.1">
    <property type="nucleotide sequence ID" value="NZ_CAWNYD010000005.1"/>
</dbReference>
<keyword evidence="1" id="KW-1133">Transmembrane helix</keyword>
<organism evidence="2 3">
    <name type="scientific">Pelagibaculum spongiae</name>
    <dbReference type="NCBI Taxonomy" id="2080658"/>
    <lineage>
        <taxon>Bacteria</taxon>
        <taxon>Pseudomonadati</taxon>
        <taxon>Pseudomonadota</taxon>
        <taxon>Gammaproteobacteria</taxon>
        <taxon>Oceanospirillales</taxon>
        <taxon>Pelagibaculum</taxon>
    </lineage>
</organism>
<evidence type="ECO:0000256" key="1">
    <source>
        <dbReference type="SAM" id="Phobius"/>
    </source>
</evidence>
<feature type="transmembrane region" description="Helical" evidence="1">
    <location>
        <begin position="20"/>
        <end position="41"/>
    </location>
</feature>
<dbReference type="Proteomes" id="UP000244906">
    <property type="component" value="Unassembled WGS sequence"/>
</dbReference>
<keyword evidence="1" id="KW-0812">Transmembrane</keyword>
<evidence type="ECO:0000313" key="2">
    <source>
        <dbReference type="EMBL" id="PVZ68213.1"/>
    </source>
</evidence>
<dbReference type="EMBL" id="QDDL01000005">
    <property type="protein sequence ID" value="PVZ68213.1"/>
    <property type="molecule type" value="Genomic_DNA"/>
</dbReference>
<comment type="caution">
    <text evidence="2">The sequence shown here is derived from an EMBL/GenBank/DDBJ whole genome shotgun (WGS) entry which is preliminary data.</text>
</comment>
<evidence type="ECO:0000313" key="3">
    <source>
        <dbReference type="Proteomes" id="UP000244906"/>
    </source>
</evidence>
<reference evidence="2 3" key="1">
    <citation type="submission" date="2018-04" db="EMBL/GenBank/DDBJ databases">
        <title>Thalassorhabdus spongiae gen. nov., sp. nov., isolated from a marine sponge in South-West Iceland.</title>
        <authorList>
            <person name="Knobloch S."/>
            <person name="Daussin A."/>
            <person name="Johannsson R."/>
            <person name="Marteinsson V.T."/>
        </authorList>
    </citation>
    <scope>NUCLEOTIDE SEQUENCE [LARGE SCALE GENOMIC DNA]</scope>
    <source>
        <strain evidence="2 3">Hp12</strain>
    </source>
</reference>
<feature type="transmembrane region" description="Helical" evidence="1">
    <location>
        <begin position="62"/>
        <end position="84"/>
    </location>
</feature>
<sequence length="169" mass="19604">MIVSALKRTGLLFTLPMMAILTAEGGKLLYFLPVIMGVYAHTFYDRYEMCVFKFFYPGHYKAMYTSSLSLMGIALATNVVAWVYAYAIDISFVEGLHFFFVSVLGTFFLCKLYRFSVYKHLDRHDDSGRKKSEREQIVEACKLMGRPNPFPKEVKIPKEIKSKRKKKKH</sequence>
<keyword evidence="3" id="KW-1185">Reference proteome</keyword>
<name>A0A2V1GZJ5_9GAMM</name>
<proteinExistence type="predicted"/>
<accession>A0A2V1GZJ5</accession>
<dbReference type="AlphaFoldDB" id="A0A2V1GZJ5"/>
<keyword evidence="1" id="KW-0472">Membrane</keyword>
<gene>
    <name evidence="2" type="ORF">DC094_13010</name>
</gene>